<evidence type="ECO:0008006" key="4">
    <source>
        <dbReference type="Google" id="ProtNLM"/>
    </source>
</evidence>
<sequence length="215" mass="23688">MSSHSHIVDMILEVPYPIGRVSWAHGETDNDIRLFLEPFDESDPSHHHPSKPASNCSTVAAYSPSFSSRSQPPAVTTATRIASHIAESEYYCTDDDDTSTQTTDTEHNRDGFDTDLASVITPPSSINSEAMALAHDEQNDRIGAARSDDLEIGAMGGWLPPQFDRPTEEPQNMPEMVMAGIRDNPQGSSIEDILSIVERSRDGMYIDRLRRGAQT</sequence>
<dbReference type="AlphaFoldDB" id="A0AAV9H3J7"/>
<dbReference type="Proteomes" id="UP001321760">
    <property type="component" value="Unassembled WGS sequence"/>
</dbReference>
<feature type="region of interest" description="Disordered" evidence="1">
    <location>
        <begin position="93"/>
        <end position="116"/>
    </location>
</feature>
<reference evidence="2" key="2">
    <citation type="submission" date="2023-05" db="EMBL/GenBank/DDBJ databases">
        <authorList>
            <consortium name="Lawrence Berkeley National Laboratory"/>
            <person name="Steindorff A."/>
            <person name="Hensen N."/>
            <person name="Bonometti L."/>
            <person name="Westerberg I."/>
            <person name="Brannstrom I.O."/>
            <person name="Guillou S."/>
            <person name="Cros-Aarteil S."/>
            <person name="Calhoun S."/>
            <person name="Haridas S."/>
            <person name="Kuo A."/>
            <person name="Mondo S."/>
            <person name="Pangilinan J."/>
            <person name="Riley R."/>
            <person name="Labutti K."/>
            <person name="Andreopoulos B."/>
            <person name="Lipzen A."/>
            <person name="Chen C."/>
            <person name="Yanf M."/>
            <person name="Daum C."/>
            <person name="Ng V."/>
            <person name="Clum A."/>
            <person name="Ohm R."/>
            <person name="Martin F."/>
            <person name="Silar P."/>
            <person name="Natvig D."/>
            <person name="Lalanne C."/>
            <person name="Gautier V."/>
            <person name="Ament-Velasquez S.L."/>
            <person name="Kruys A."/>
            <person name="Hutchinson M.I."/>
            <person name="Powell A.J."/>
            <person name="Barry K."/>
            <person name="Miller A.N."/>
            <person name="Grigoriev I.V."/>
            <person name="Debuchy R."/>
            <person name="Gladieux P."/>
            <person name="Thoren M.H."/>
            <person name="Johannesson H."/>
        </authorList>
    </citation>
    <scope>NUCLEOTIDE SEQUENCE</scope>
    <source>
        <strain evidence="2">PSN243</strain>
    </source>
</reference>
<evidence type="ECO:0000313" key="2">
    <source>
        <dbReference type="EMBL" id="KAK4454520.1"/>
    </source>
</evidence>
<evidence type="ECO:0000313" key="3">
    <source>
        <dbReference type="Proteomes" id="UP001321760"/>
    </source>
</evidence>
<dbReference type="EMBL" id="MU865916">
    <property type="protein sequence ID" value="KAK4454520.1"/>
    <property type="molecule type" value="Genomic_DNA"/>
</dbReference>
<accession>A0AAV9H3J7</accession>
<proteinExistence type="predicted"/>
<comment type="caution">
    <text evidence="2">The sequence shown here is derived from an EMBL/GenBank/DDBJ whole genome shotgun (WGS) entry which is preliminary data.</text>
</comment>
<keyword evidence="3" id="KW-1185">Reference proteome</keyword>
<reference evidence="2" key="1">
    <citation type="journal article" date="2023" name="Mol. Phylogenet. Evol.">
        <title>Genome-scale phylogeny and comparative genomics of the fungal order Sordariales.</title>
        <authorList>
            <person name="Hensen N."/>
            <person name="Bonometti L."/>
            <person name="Westerberg I."/>
            <person name="Brannstrom I.O."/>
            <person name="Guillou S."/>
            <person name="Cros-Aarteil S."/>
            <person name="Calhoun S."/>
            <person name="Haridas S."/>
            <person name="Kuo A."/>
            <person name="Mondo S."/>
            <person name="Pangilinan J."/>
            <person name="Riley R."/>
            <person name="LaButti K."/>
            <person name="Andreopoulos B."/>
            <person name="Lipzen A."/>
            <person name="Chen C."/>
            <person name="Yan M."/>
            <person name="Daum C."/>
            <person name="Ng V."/>
            <person name="Clum A."/>
            <person name="Steindorff A."/>
            <person name="Ohm R.A."/>
            <person name="Martin F."/>
            <person name="Silar P."/>
            <person name="Natvig D.O."/>
            <person name="Lalanne C."/>
            <person name="Gautier V."/>
            <person name="Ament-Velasquez S.L."/>
            <person name="Kruys A."/>
            <person name="Hutchinson M.I."/>
            <person name="Powell A.J."/>
            <person name="Barry K."/>
            <person name="Miller A.N."/>
            <person name="Grigoriev I.V."/>
            <person name="Debuchy R."/>
            <person name="Gladieux P."/>
            <person name="Hiltunen Thoren M."/>
            <person name="Johannesson H."/>
        </authorList>
    </citation>
    <scope>NUCLEOTIDE SEQUENCE</scope>
    <source>
        <strain evidence="2">PSN243</strain>
    </source>
</reference>
<protein>
    <recommendedName>
        <fullName evidence="4">Anaphase-promoting complex subunit 13</fullName>
    </recommendedName>
</protein>
<gene>
    <name evidence="2" type="ORF">QBC34DRAFT_375029</name>
</gene>
<evidence type="ECO:0000256" key="1">
    <source>
        <dbReference type="SAM" id="MobiDB-lite"/>
    </source>
</evidence>
<name>A0AAV9H3J7_9PEZI</name>
<organism evidence="2 3">
    <name type="scientific">Podospora aff. communis PSN243</name>
    <dbReference type="NCBI Taxonomy" id="3040156"/>
    <lineage>
        <taxon>Eukaryota</taxon>
        <taxon>Fungi</taxon>
        <taxon>Dikarya</taxon>
        <taxon>Ascomycota</taxon>
        <taxon>Pezizomycotina</taxon>
        <taxon>Sordariomycetes</taxon>
        <taxon>Sordariomycetidae</taxon>
        <taxon>Sordariales</taxon>
        <taxon>Podosporaceae</taxon>
        <taxon>Podospora</taxon>
    </lineage>
</organism>